<proteinExistence type="predicted"/>
<evidence type="ECO:0000256" key="1">
    <source>
        <dbReference type="ARBA" id="ARBA00022448"/>
    </source>
</evidence>
<evidence type="ECO:0000313" key="9">
    <source>
        <dbReference type="EMBL" id="NMP21309.1"/>
    </source>
</evidence>
<dbReference type="SUPFAM" id="SSF46548">
    <property type="entry name" value="alpha-helical ferredoxin"/>
    <property type="match status" value="1"/>
</dbReference>
<dbReference type="Pfam" id="PF02589">
    <property type="entry name" value="LUD_dom"/>
    <property type="match status" value="1"/>
</dbReference>
<dbReference type="GO" id="GO:0016491">
    <property type="term" value="F:oxidoreductase activity"/>
    <property type="evidence" value="ECO:0007669"/>
    <property type="project" value="UniProtKB-ARBA"/>
</dbReference>
<dbReference type="PROSITE" id="PS51379">
    <property type="entry name" value="4FE4S_FER_2"/>
    <property type="match status" value="2"/>
</dbReference>
<dbReference type="PROSITE" id="PS00198">
    <property type="entry name" value="4FE4S_FER_1"/>
    <property type="match status" value="1"/>
</dbReference>
<comment type="caution">
    <text evidence="9">The sequence shown here is derived from an EMBL/GenBank/DDBJ whole genome shotgun (WGS) entry which is preliminary data.</text>
</comment>
<feature type="domain" description="4Fe-4S ferredoxin-type" evidence="8">
    <location>
        <begin position="336"/>
        <end position="368"/>
    </location>
</feature>
<dbReference type="InterPro" id="IPR017900">
    <property type="entry name" value="4Fe4S_Fe_S_CS"/>
</dbReference>
<dbReference type="InterPro" id="IPR037171">
    <property type="entry name" value="NagB/RpiA_transferase-like"/>
</dbReference>
<keyword evidence="3" id="KW-0479">Metal-binding</keyword>
<dbReference type="Gene3D" id="1.10.1060.10">
    <property type="entry name" value="Alpha-helical ferredoxin"/>
    <property type="match status" value="1"/>
</dbReference>
<keyword evidence="4" id="KW-0677">Repeat</keyword>
<evidence type="ECO:0000256" key="3">
    <source>
        <dbReference type="ARBA" id="ARBA00022723"/>
    </source>
</evidence>
<dbReference type="Proteomes" id="UP000533476">
    <property type="component" value="Unassembled WGS sequence"/>
</dbReference>
<name>A0A7Y0L3P3_9FIRM</name>
<dbReference type="InterPro" id="IPR003741">
    <property type="entry name" value="LUD_dom"/>
</dbReference>
<dbReference type="InterPro" id="IPR017896">
    <property type="entry name" value="4Fe4S_Fe-S-bd"/>
</dbReference>
<dbReference type="InterPro" id="IPR004017">
    <property type="entry name" value="Cys_rich_dom"/>
</dbReference>
<evidence type="ECO:0000313" key="10">
    <source>
        <dbReference type="Proteomes" id="UP000533476"/>
    </source>
</evidence>
<gene>
    <name evidence="9" type="ORF">HIJ39_02925</name>
</gene>
<dbReference type="Pfam" id="PF02754">
    <property type="entry name" value="CCG"/>
    <property type="match status" value="2"/>
</dbReference>
<dbReference type="PANTHER" id="PTHR47153">
    <property type="entry name" value="LACTATE UTILIZATION PROTEIN B"/>
    <property type="match status" value="1"/>
</dbReference>
<evidence type="ECO:0000256" key="6">
    <source>
        <dbReference type="ARBA" id="ARBA00023004"/>
    </source>
</evidence>
<evidence type="ECO:0000256" key="7">
    <source>
        <dbReference type="ARBA" id="ARBA00023014"/>
    </source>
</evidence>
<feature type="domain" description="4Fe-4S ferredoxin-type" evidence="8">
    <location>
        <begin position="285"/>
        <end position="315"/>
    </location>
</feature>
<reference evidence="9 10" key="1">
    <citation type="submission" date="2020-04" db="EMBL/GenBank/DDBJ databases">
        <authorList>
            <person name="Zhang R."/>
            <person name="Schippers A."/>
        </authorList>
    </citation>
    <scope>NUCLEOTIDE SEQUENCE [LARGE SCALE GENOMIC DNA]</scope>
    <source>
        <strain evidence="9 10">DSM 109850</strain>
    </source>
</reference>
<keyword evidence="7" id="KW-0411">Iron-sulfur</keyword>
<dbReference type="GO" id="GO:0006089">
    <property type="term" value="P:lactate metabolic process"/>
    <property type="evidence" value="ECO:0007669"/>
    <property type="project" value="InterPro"/>
</dbReference>
<protein>
    <submittedName>
        <fullName evidence="9">LUD domain-containing protein</fullName>
    </submittedName>
</protein>
<evidence type="ECO:0000256" key="2">
    <source>
        <dbReference type="ARBA" id="ARBA00022485"/>
    </source>
</evidence>
<dbReference type="EMBL" id="JABBVZ010000006">
    <property type="protein sequence ID" value="NMP21309.1"/>
    <property type="molecule type" value="Genomic_DNA"/>
</dbReference>
<keyword evidence="2" id="KW-0004">4Fe-4S</keyword>
<dbReference type="Pfam" id="PF13183">
    <property type="entry name" value="Fer4_8"/>
    <property type="match status" value="1"/>
</dbReference>
<dbReference type="InterPro" id="IPR009051">
    <property type="entry name" value="Helical_ferredxn"/>
</dbReference>
<sequence>MYDHSERIARALSQQSVREARRAGTQGIRQRAPEVLKRFPNLQDRVRKTKENALLHLSDLLKETENHLLARGFHVFRAKNGEEAARYILERIPENSLVIKSKSNLAKEIHLPDALAQAGHRIVETDLGDHINQLLGRRSGHVLMPALGVDIPTIQSTFQSRYQEPDLGSEPEELVGAARRHLRSILETANVSISGANAVTAEGEVVLMENEGNIRAVTSLPAQHFVVAGINKIVPSLEDGLAVVQAASVFGVGQDFGNYCTVLAGPGRDFGPEVHVLLVDGGRSDAIQQEPEPFYCINCGSCLNVCPVFAELGEAYGGERIGGIGIMQTFLLDGAERATQDGLDLCLGCQRCIPACPVRIDTPTITNRMKAARPVQPNAKLRRRFLQLVLSQGELRWSRHLFQASAALGISRRWHRRGKMARDFAPVPDAAPPIRPGSVFPARGEERGSVWLFPGCVMDAWYAGIHWDTIRVLTENGFHVRVPESKACCGALHEHAGMPDPVPTLLDQNTTAFPGTDPIILNAAGCGAFLKQHPNPLTPRIRDLSEFLLEVGIRPPVRPSRPKKVSVHLPCHLAYAQGIDTAPQRLLEIAGYQVLDAFEREACCGSAGTYNLEYPDIAWRLAREKAEDLDRPAPDVICTANPGCLMQIRAGVEALDRRTPVEHLATLLATAYREEGSHDGASY</sequence>
<dbReference type="RefSeq" id="WP_169096532.1">
    <property type="nucleotide sequence ID" value="NZ_JABBVZ010000006.1"/>
</dbReference>
<evidence type="ECO:0000256" key="4">
    <source>
        <dbReference type="ARBA" id="ARBA00022737"/>
    </source>
</evidence>
<dbReference type="SUPFAM" id="SSF100950">
    <property type="entry name" value="NagB/RpiA/CoA transferase-like"/>
    <property type="match status" value="1"/>
</dbReference>
<dbReference type="GO" id="GO:0046872">
    <property type="term" value="F:metal ion binding"/>
    <property type="evidence" value="ECO:0007669"/>
    <property type="project" value="UniProtKB-KW"/>
</dbReference>
<keyword evidence="6" id="KW-0408">Iron</keyword>
<dbReference type="Gene3D" id="3.40.50.10420">
    <property type="entry name" value="NagB/RpiA/CoA transferase-like"/>
    <property type="match status" value="1"/>
</dbReference>
<accession>A0A7Y0L3P3</accession>
<organism evidence="9 10">
    <name type="scientific">Sulfobacillus harzensis</name>
    <dbReference type="NCBI Taxonomy" id="2729629"/>
    <lineage>
        <taxon>Bacteria</taxon>
        <taxon>Bacillati</taxon>
        <taxon>Bacillota</taxon>
        <taxon>Clostridia</taxon>
        <taxon>Eubacteriales</taxon>
        <taxon>Clostridiales Family XVII. Incertae Sedis</taxon>
        <taxon>Sulfobacillus</taxon>
    </lineage>
</organism>
<keyword evidence="10" id="KW-1185">Reference proteome</keyword>
<keyword evidence="1" id="KW-0813">Transport</keyword>
<evidence type="ECO:0000256" key="5">
    <source>
        <dbReference type="ARBA" id="ARBA00022982"/>
    </source>
</evidence>
<dbReference type="PANTHER" id="PTHR47153:SF2">
    <property type="entry name" value="LACTATE UTILIZATION PROTEIN B"/>
    <property type="match status" value="1"/>
</dbReference>
<dbReference type="AlphaFoldDB" id="A0A7Y0L3P3"/>
<dbReference type="InterPro" id="IPR004452">
    <property type="entry name" value="LutB/LldF"/>
</dbReference>
<dbReference type="InterPro" id="IPR024185">
    <property type="entry name" value="FTHF_cligase-like_sf"/>
</dbReference>
<keyword evidence="5" id="KW-0249">Electron transport</keyword>
<dbReference type="GO" id="GO:0051539">
    <property type="term" value="F:4 iron, 4 sulfur cluster binding"/>
    <property type="evidence" value="ECO:0007669"/>
    <property type="project" value="UniProtKB-KW"/>
</dbReference>
<evidence type="ECO:0000259" key="8">
    <source>
        <dbReference type="PROSITE" id="PS51379"/>
    </source>
</evidence>